<dbReference type="InterPro" id="IPR019133">
    <property type="entry name" value="MIC60"/>
</dbReference>
<feature type="compositionally biased region" description="Basic and acidic residues" evidence="6">
    <location>
        <begin position="70"/>
        <end position="81"/>
    </location>
</feature>
<keyword evidence="3 7" id="KW-1133">Transmembrane helix</keyword>
<evidence type="ECO:0000313" key="9">
    <source>
        <dbReference type="Proteomes" id="UP001241472"/>
    </source>
</evidence>
<evidence type="ECO:0008006" key="10">
    <source>
        <dbReference type="Google" id="ProtNLM"/>
    </source>
</evidence>
<feature type="coiled-coil region" evidence="5">
    <location>
        <begin position="237"/>
        <end position="264"/>
    </location>
</feature>
<dbReference type="Proteomes" id="UP001241472">
    <property type="component" value="Unassembled WGS sequence"/>
</dbReference>
<keyword evidence="2 7" id="KW-0812">Transmembrane</keyword>
<feature type="region of interest" description="Disordered" evidence="6">
    <location>
        <begin position="1"/>
        <end position="194"/>
    </location>
</feature>
<gene>
    <name evidence="8" type="ORF">J2T09_002206</name>
</gene>
<evidence type="ECO:0000256" key="3">
    <source>
        <dbReference type="ARBA" id="ARBA00022989"/>
    </source>
</evidence>
<evidence type="ECO:0000256" key="7">
    <source>
        <dbReference type="SAM" id="Phobius"/>
    </source>
</evidence>
<comment type="caution">
    <text evidence="8">The sequence shown here is derived from an EMBL/GenBank/DDBJ whole genome shotgun (WGS) entry which is preliminary data.</text>
</comment>
<feature type="compositionally biased region" description="Low complexity" evidence="6">
    <location>
        <begin position="155"/>
        <end position="193"/>
    </location>
</feature>
<evidence type="ECO:0000256" key="2">
    <source>
        <dbReference type="ARBA" id="ARBA00022692"/>
    </source>
</evidence>
<keyword evidence="4 7" id="KW-0472">Membrane</keyword>
<dbReference type="EMBL" id="JAUSRF010000006">
    <property type="protein sequence ID" value="MDP9837454.1"/>
    <property type="molecule type" value="Genomic_DNA"/>
</dbReference>
<evidence type="ECO:0000313" key="8">
    <source>
        <dbReference type="EMBL" id="MDP9837454.1"/>
    </source>
</evidence>
<proteinExistence type="predicted"/>
<feature type="compositionally biased region" description="Basic and acidic residues" evidence="6">
    <location>
        <begin position="1"/>
        <end position="14"/>
    </location>
</feature>
<organism evidence="8 9">
    <name type="scientific">Neorhizobium huautlense</name>
    <dbReference type="NCBI Taxonomy" id="67774"/>
    <lineage>
        <taxon>Bacteria</taxon>
        <taxon>Pseudomonadati</taxon>
        <taxon>Pseudomonadota</taxon>
        <taxon>Alphaproteobacteria</taxon>
        <taxon>Hyphomicrobiales</taxon>
        <taxon>Rhizobiaceae</taxon>
        <taxon>Rhizobium/Agrobacterium group</taxon>
        <taxon>Neorhizobium</taxon>
    </lineage>
</organism>
<feature type="transmembrane region" description="Helical" evidence="7">
    <location>
        <begin position="202"/>
        <end position="225"/>
    </location>
</feature>
<comment type="subcellular location">
    <subcellularLocation>
        <location evidence="1">Membrane</location>
    </subcellularLocation>
</comment>
<evidence type="ECO:0000256" key="6">
    <source>
        <dbReference type="SAM" id="MobiDB-lite"/>
    </source>
</evidence>
<evidence type="ECO:0000256" key="5">
    <source>
        <dbReference type="SAM" id="Coils"/>
    </source>
</evidence>
<name>A0ABT9PUA6_9HYPH</name>
<dbReference type="RefSeq" id="WP_306834205.1">
    <property type="nucleotide sequence ID" value="NZ_JAUSRF010000006.1"/>
</dbReference>
<dbReference type="Pfam" id="PF09731">
    <property type="entry name" value="Mitofilin"/>
    <property type="match status" value="1"/>
</dbReference>
<reference evidence="8 9" key="1">
    <citation type="submission" date="2023-07" db="EMBL/GenBank/DDBJ databases">
        <title>Sorghum-associated microbial communities from plants grown in Nebraska, USA.</title>
        <authorList>
            <person name="Schachtman D."/>
        </authorList>
    </citation>
    <scope>NUCLEOTIDE SEQUENCE [LARGE SCALE GENOMIC DNA]</scope>
    <source>
        <strain evidence="8 9">DS1307</strain>
    </source>
</reference>
<protein>
    <recommendedName>
        <fullName evidence="10">Inner membrane protein</fullName>
    </recommendedName>
</protein>
<feature type="compositionally biased region" description="Polar residues" evidence="6">
    <location>
        <begin position="60"/>
        <end position="69"/>
    </location>
</feature>
<accession>A0ABT9PUA6</accession>
<feature type="compositionally biased region" description="Low complexity" evidence="6">
    <location>
        <begin position="82"/>
        <end position="141"/>
    </location>
</feature>
<keyword evidence="9" id="KW-1185">Reference proteome</keyword>
<evidence type="ECO:0000256" key="4">
    <source>
        <dbReference type="ARBA" id="ARBA00023136"/>
    </source>
</evidence>
<evidence type="ECO:0000256" key="1">
    <source>
        <dbReference type="ARBA" id="ARBA00004370"/>
    </source>
</evidence>
<keyword evidence="5" id="KW-0175">Coiled coil</keyword>
<sequence length="489" mass="48400">MVSDKPPRRSKSDKSPVTIDLAAEDVSTIATPVRSDDSDIPAAAAKPDAKAADAGKPASTTDDTVTSKAETAKPADTKATDAKPPAASSTATGKVEPTKAAEAPKPTATSGGPGSTPTPAANTSSGSSAAASGSNHASANTVGSSAKTDAPKPFGTSTAGASSTAGTSSTAAKPDPKPATTGTGATSATKAPARQAPATSSLIAAGIFGGIVALALAGSMFYAGIIPGTSSGNTTENAALQQQIDSLNQQLASSTAAIEALKTAATAGNGGDVSAEIAERLAALEARIAEAGSATATTDALTQRLAALETKVDEPGRGEAVAKALAASALKTAIDRGGPFTGELQTFAGIAGSDPAVQTLEKFAQSGVPSASDLVQKFPQTATAILNTAHQTDEQAGIGSRLLSSAMQMVKVRPVGDVEGDTPEAIVARMEDKLRKGDLKGASTEWDVLPQPAKDASIAYKQTLDARIEVDGLVDNTLNRAISGASNAG</sequence>